<reference evidence="2" key="1">
    <citation type="submission" date="2021-02" db="EMBL/GenBank/DDBJ databases">
        <authorList>
            <person name="Nowell W R."/>
        </authorList>
    </citation>
    <scope>NUCLEOTIDE SEQUENCE</scope>
</reference>
<dbReference type="AlphaFoldDB" id="A0A8S2G9J6"/>
<dbReference type="EMBL" id="CAJOBA010102394">
    <property type="protein sequence ID" value="CAF4525102.1"/>
    <property type="molecule type" value="Genomic_DNA"/>
</dbReference>
<feature type="non-terminal residue" evidence="2">
    <location>
        <position position="93"/>
    </location>
</feature>
<gene>
    <name evidence="2" type="ORF">OVA965_LOCUS45398</name>
    <name evidence="3" type="ORF">TMI583_LOCUS48865</name>
</gene>
<evidence type="ECO:0000256" key="1">
    <source>
        <dbReference type="SAM" id="MobiDB-lite"/>
    </source>
</evidence>
<protein>
    <submittedName>
        <fullName evidence="2">Uncharacterized protein</fullName>
    </submittedName>
</protein>
<sequence length="93" mass="10641">MMISPTRIAKLLVNRVTENEEPHRRRPRTNSYEEEIISSLSKVIDNVCNCTSFEIDSDMVLDYDDAEEISDFEDESTASGNEYLDPGFDETAE</sequence>
<dbReference type="Proteomes" id="UP000682733">
    <property type="component" value="Unassembled WGS sequence"/>
</dbReference>
<comment type="caution">
    <text evidence="2">The sequence shown here is derived from an EMBL/GenBank/DDBJ whole genome shotgun (WGS) entry which is preliminary data.</text>
</comment>
<organism evidence="2 4">
    <name type="scientific">Didymodactylos carnosus</name>
    <dbReference type="NCBI Taxonomy" id="1234261"/>
    <lineage>
        <taxon>Eukaryota</taxon>
        <taxon>Metazoa</taxon>
        <taxon>Spiralia</taxon>
        <taxon>Gnathifera</taxon>
        <taxon>Rotifera</taxon>
        <taxon>Eurotatoria</taxon>
        <taxon>Bdelloidea</taxon>
        <taxon>Philodinida</taxon>
        <taxon>Philodinidae</taxon>
        <taxon>Didymodactylos</taxon>
    </lineage>
</organism>
<evidence type="ECO:0000313" key="3">
    <source>
        <dbReference type="EMBL" id="CAF4525102.1"/>
    </source>
</evidence>
<dbReference type="Proteomes" id="UP000677228">
    <property type="component" value="Unassembled WGS sequence"/>
</dbReference>
<accession>A0A8S2G9J6</accession>
<proteinExistence type="predicted"/>
<evidence type="ECO:0000313" key="4">
    <source>
        <dbReference type="Proteomes" id="UP000677228"/>
    </source>
</evidence>
<dbReference type="EMBL" id="CAJNOK010071145">
    <property type="protein sequence ID" value="CAF1663351.1"/>
    <property type="molecule type" value="Genomic_DNA"/>
</dbReference>
<evidence type="ECO:0000313" key="2">
    <source>
        <dbReference type="EMBL" id="CAF1663351.1"/>
    </source>
</evidence>
<feature type="region of interest" description="Disordered" evidence="1">
    <location>
        <begin position="68"/>
        <end position="93"/>
    </location>
</feature>
<name>A0A8S2G9J6_9BILA</name>